<proteinExistence type="predicted"/>
<evidence type="ECO:0000313" key="2">
    <source>
        <dbReference type="EMBL" id="OXA45641.1"/>
    </source>
</evidence>
<gene>
    <name evidence="2" type="ORF">Fcan01_19402</name>
</gene>
<organism evidence="2 3">
    <name type="scientific">Folsomia candida</name>
    <name type="common">Springtail</name>
    <dbReference type="NCBI Taxonomy" id="158441"/>
    <lineage>
        <taxon>Eukaryota</taxon>
        <taxon>Metazoa</taxon>
        <taxon>Ecdysozoa</taxon>
        <taxon>Arthropoda</taxon>
        <taxon>Hexapoda</taxon>
        <taxon>Collembola</taxon>
        <taxon>Entomobryomorpha</taxon>
        <taxon>Isotomoidea</taxon>
        <taxon>Isotomidae</taxon>
        <taxon>Proisotominae</taxon>
        <taxon>Folsomia</taxon>
    </lineage>
</organism>
<comment type="caution">
    <text evidence="2">The sequence shown here is derived from an EMBL/GenBank/DDBJ whole genome shotgun (WGS) entry which is preliminary data.</text>
</comment>
<dbReference type="OrthoDB" id="1933107at2759"/>
<feature type="region of interest" description="Disordered" evidence="1">
    <location>
        <begin position="15"/>
        <end position="39"/>
    </location>
</feature>
<evidence type="ECO:0000313" key="3">
    <source>
        <dbReference type="Proteomes" id="UP000198287"/>
    </source>
</evidence>
<name>A0A226DM04_FOLCA</name>
<accession>A0A226DM04</accession>
<feature type="region of interest" description="Disordered" evidence="1">
    <location>
        <begin position="100"/>
        <end position="130"/>
    </location>
</feature>
<feature type="compositionally biased region" description="Polar residues" evidence="1">
    <location>
        <begin position="255"/>
        <end position="268"/>
    </location>
</feature>
<sequence length="277" mass="31321">MPKKPFRVAPMALPRLMTIKEEEEEEEGGKPRGRPVFDWDPTKPLPPAEIQLKLDPNLTKVLPHEYGKSRLCSCCFLPLLGNQCRRLGWAGRRVSAYHQRRRPTPVPPFPLPIGTGRPKPPPRPPGHQEDDTAFALMTTEIHGLIDKMIAESEKDDDILEFNRLSREIDWLVTQMRPAPRVASPIPEDLNAIGVFVNAANAIFHKIMFLRAQGINQEVTKQCEQRMATGDEEVLKIVALDLIRILPNFSVRELMSSPNSPSNELTTGDQELKGNLYR</sequence>
<reference evidence="2 3" key="1">
    <citation type="submission" date="2015-12" db="EMBL/GenBank/DDBJ databases">
        <title>The genome of Folsomia candida.</title>
        <authorList>
            <person name="Faddeeva A."/>
            <person name="Derks M.F."/>
            <person name="Anvar Y."/>
            <person name="Smit S."/>
            <person name="Van Straalen N."/>
            <person name="Roelofs D."/>
        </authorList>
    </citation>
    <scope>NUCLEOTIDE SEQUENCE [LARGE SCALE GENOMIC DNA]</scope>
    <source>
        <strain evidence="2 3">VU population</strain>
        <tissue evidence="2">Whole body</tissue>
    </source>
</reference>
<evidence type="ECO:0000256" key="1">
    <source>
        <dbReference type="SAM" id="MobiDB-lite"/>
    </source>
</evidence>
<dbReference type="EMBL" id="LNIX01000017">
    <property type="protein sequence ID" value="OXA45641.1"/>
    <property type="molecule type" value="Genomic_DNA"/>
</dbReference>
<feature type="region of interest" description="Disordered" evidence="1">
    <location>
        <begin position="255"/>
        <end position="277"/>
    </location>
</feature>
<keyword evidence="3" id="KW-1185">Reference proteome</keyword>
<protein>
    <submittedName>
        <fullName evidence="2">Uncharacterized protein</fullName>
    </submittedName>
</protein>
<dbReference type="Proteomes" id="UP000198287">
    <property type="component" value="Unassembled WGS sequence"/>
</dbReference>
<dbReference type="AlphaFoldDB" id="A0A226DM04"/>